<feature type="domain" description="HTH lysR-type" evidence="5">
    <location>
        <begin position="1"/>
        <end position="56"/>
    </location>
</feature>
<dbReference type="Gene3D" id="1.10.10.10">
    <property type="entry name" value="Winged helix-like DNA-binding domain superfamily/Winged helix DNA-binding domain"/>
    <property type="match status" value="1"/>
</dbReference>
<accession>A0ABP8VX23</accession>
<evidence type="ECO:0000313" key="7">
    <source>
        <dbReference type="Proteomes" id="UP001500325"/>
    </source>
</evidence>
<dbReference type="CDD" id="cd05466">
    <property type="entry name" value="PBP2_LTTR_substrate"/>
    <property type="match status" value="1"/>
</dbReference>
<dbReference type="InterPro" id="IPR036390">
    <property type="entry name" value="WH_DNA-bd_sf"/>
</dbReference>
<dbReference type="PRINTS" id="PR00039">
    <property type="entry name" value="HTHLYSR"/>
</dbReference>
<keyword evidence="2" id="KW-0805">Transcription regulation</keyword>
<keyword evidence="7" id="KW-1185">Reference proteome</keyword>
<organism evidence="6 7">
    <name type="scientific">Pseudonocardia yuanmonensis</name>
    <dbReference type="NCBI Taxonomy" id="1095914"/>
    <lineage>
        <taxon>Bacteria</taxon>
        <taxon>Bacillati</taxon>
        <taxon>Actinomycetota</taxon>
        <taxon>Actinomycetes</taxon>
        <taxon>Pseudonocardiales</taxon>
        <taxon>Pseudonocardiaceae</taxon>
        <taxon>Pseudonocardia</taxon>
    </lineage>
</organism>
<dbReference type="Pfam" id="PF00126">
    <property type="entry name" value="HTH_1"/>
    <property type="match status" value="1"/>
</dbReference>
<dbReference type="PANTHER" id="PTHR30126">
    <property type="entry name" value="HTH-TYPE TRANSCRIPTIONAL REGULATOR"/>
    <property type="match status" value="1"/>
</dbReference>
<name>A0ABP8VX23_9PSEU</name>
<protein>
    <submittedName>
        <fullName evidence="6">LysR family transcriptional regulator</fullName>
    </submittedName>
</protein>
<sequence>MRRLSVFCLVVDAGGVTRAAEQLLVAQPSVSGQLRSLERSLGATLFVRSGSGLVLTEAGERVYQWAKEVLASSVQVQRDVDDLVAGTAGSLVAAASMAIGTYLLPPVMTALRAERTGADITVQISEPEIALRATQRGTVDLAVTSWIEGEMPDALVGEKLWEEPIVVCASPNGPPHSDSVTLAELAGLPLVGVPTGVSYHRMLVEQLRAHGVPELPAVIRLGHAEAIKEAVAANGWVSLSVGYTMHADLASGRLRAVRIRDAHLVEGIGLYHREAKYFSPLQSAAIEALRELGRSRCAVTPGP</sequence>
<dbReference type="PROSITE" id="PS50931">
    <property type="entry name" value="HTH_LYSR"/>
    <property type="match status" value="1"/>
</dbReference>
<evidence type="ECO:0000256" key="3">
    <source>
        <dbReference type="ARBA" id="ARBA00023125"/>
    </source>
</evidence>
<evidence type="ECO:0000256" key="2">
    <source>
        <dbReference type="ARBA" id="ARBA00023015"/>
    </source>
</evidence>
<dbReference type="SUPFAM" id="SSF53850">
    <property type="entry name" value="Periplasmic binding protein-like II"/>
    <property type="match status" value="1"/>
</dbReference>
<dbReference type="SUPFAM" id="SSF46785">
    <property type="entry name" value="Winged helix' DNA-binding domain"/>
    <property type="match status" value="1"/>
</dbReference>
<dbReference type="Gene3D" id="3.40.190.10">
    <property type="entry name" value="Periplasmic binding protein-like II"/>
    <property type="match status" value="2"/>
</dbReference>
<comment type="caution">
    <text evidence="6">The sequence shown here is derived from an EMBL/GenBank/DDBJ whole genome shotgun (WGS) entry which is preliminary data.</text>
</comment>
<evidence type="ECO:0000259" key="5">
    <source>
        <dbReference type="PROSITE" id="PS50931"/>
    </source>
</evidence>
<reference evidence="7" key="1">
    <citation type="journal article" date="2019" name="Int. J. Syst. Evol. Microbiol.">
        <title>The Global Catalogue of Microorganisms (GCM) 10K type strain sequencing project: providing services to taxonomists for standard genome sequencing and annotation.</title>
        <authorList>
            <consortium name="The Broad Institute Genomics Platform"/>
            <consortium name="The Broad Institute Genome Sequencing Center for Infectious Disease"/>
            <person name="Wu L."/>
            <person name="Ma J."/>
        </authorList>
    </citation>
    <scope>NUCLEOTIDE SEQUENCE [LARGE SCALE GENOMIC DNA]</scope>
    <source>
        <strain evidence="7">JCM 18055</strain>
    </source>
</reference>
<proteinExistence type="inferred from homology"/>
<dbReference type="Proteomes" id="UP001500325">
    <property type="component" value="Unassembled WGS sequence"/>
</dbReference>
<dbReference type="InterPro" id="IPR000847">
    <property type="entry name" value="LysR_HTH_N"/>
</dbReference>
<keyword evidence="3" id="KW-0238">DNA-binding</keyword>
<gene>
    <name evidence="6" type="ORF">GCM10023215_00420</name>
</gene>
<dbReference type="PANTHER" id="PTHR30126:SF39">
    <property type="entry name" value="HTH-TYPE TRANSCRIPTIONAL REGULATOR CYSL"/>
    <property type="match status" value="1"/>
</dbReference>
<evidence type="ECO:0000256" key="1">
    <source>
        <dbReference type="ARBA" id="ARBA00009437"/>
    </source>
</evidence>
<dbReference type="Pfam" id="PF03466">
    <property type="entry name" value="LysR_substrate"/>
    <property type="match status" value="1"/>
</dbReference>
<keyword evidence="4" id="KW-0804">Transcription</keyword>
<evidence type="ECO:0000256" key="4">
    <source>
        <dbReference type="ARBA" id="ARBA00023163"/>
    </source>
</evidence>
<comment type="similarity">
    <text evidence="1">Belongs to the LysR transcriptional regulatory family.</text>
</comment>
<evidence type="ECO:0000313" key="6">
    <source>
        <dbReference type="EMBL" id="GAA4672992.1"/>
    </source>
</evidence>
<dbReference type="EMBL" id="BAABIC010000001">
    <property type="protein sequence ID" value="GAA4672992.1"/>
    <property type="molecule type" value="Genomic_DNA"/>
</dbReference>
<dbReference type="InterPro" id="IPR005119">
    <property type="entry name" value="LysR_subst-bd"/>
</dbReference>
<dbReference type="InterPro" id="IPR036388">
    <property type="entry name" value="WH-like_DNA-bd_sf"/>
</dbReference>